<dbReference type="InterPro" id="IPR035959">
    <property type="entry name" value="RutC-like_sf"/>
</dbReference>
<dbReference type="RefSeq" id="WP_043120828.1">
    <property type="nucleotide sequence ID" value="NZ_JTDL01000079.1"/>
</dbReference>
<dbReference type="AlphaFoldDB" id="A0A0B2AQX9"/>
<dbReference type="Gene3D" id="3.30.1330.40">
    <property type="entry name" value="RutC-like"/>
    <property type="match status" value="1"/>
</dbReference>
<sequence>MSINATPTGEREALREIERRLPDVQQPVASYVLVKRVGNLVFTSGNTPYREGRMLVEGKLGEQVDIERGREAAEIALFNCLASLKADLGSLDRIVSIVNMTVYIASAEGFHEQSAVANRASELLEECFGEAGRHTRAALGVYELPLGAPVEISMVVEI</sequence>
<dbReference type="STRING" id="1338436.LK10_05650"/>
<accession>A0A0B2AQX9</accession>
<dbReference type="PANTHER" id="PTHR43760:SF1">
    <property type="entry name" value="ENDORIBONUCLEASE L-PSP_CHORISMATE MUTASE-LIKE DOMAIN-CONTAINING PROTEIN"/>
    <property type="match status" value="1"/>
</dbReference>
<comment type="caution">
    <text evidence="2">The sequence shown here is derived from an EMBL/GenBank/DDBJ whole genome shotgun (WGS) entry which is preliminary data.</text>
</comment>
<dbReference type="EMBL" id="JTDL01000079">
    <property type="protein sequence ID" value="KHL04384.1"/>
    <property type="molecule type" value="Genomic_DNA"/>
</dbReference>
<keyword evidence="3" id="KW-1185">Reference proteome</keyword>
<name>A0A0B2AQX9_9MICC</name>
<evidence type="ECO:0000313" key="3">
    <source>
        <dbReference type="Proteomes" id="UP000030982"/>
    </source>
</evidence>
<evidence type="ECO:0000259" key="1">
    <source>
        <dbReference type="Pfam" id="PF14588"/>
    </source>
</evidence>
<proteinExistence type="predicted"/>
<dbReference type="InterPro" id="IPR013813">
    <property type="entry name" value="Endoribo_LPSP/chorism_mut-like"/>
</dbReference>
<dbReference type="Proteomes" id="UP000030982">
    <property type="component" value="Unassembled WGS sequence"/>
</dbReference>
<evidence type="ECO:0000313" key="2">
    <source>
        <dbReference type="EMBL" id="KHL04384.1"/>
    </source>
</evidence>
<protein>
    <recommendedName>
        <fullName evidence="1">Endoribonuclease L-PSP/chorismate mutase-like domain-containing protein</fullName>
    </recommendedName>
</protein>
<dbReference type="OrthoDB" id="4548938at2"/>
<dbReference type="CDD" id="cd02199">
    <property type="entry name" value="YjgF_YER057c_UK114_like_1"/>
    <property type="match status" value="1"/>
</dbReference>
<organism evidence="2 3">
    <name type="scientific">Sinomonas humi</name>
    <dbReference type="NCBI Taxonomy" id="1338436"/>
    <lineage>
        <taxon>Bacteria</taxon>
        <taxon>Bacillati</taxon>
        <taxon>Actinomycetota</taxon>
        <taxon>Actinomycetes</taxon>
        <taxon>Micrococcales</taxon>
        <taxon>Micrococcaceae</taxon>
        <taxon>Sinomonas</taxon>
    </lineage>
</organism>
<gene>
    <name evidence="2" type="ORF">LK10_05650</name>
</gene>
<dbReference type="Pfam" id="PF14588">
    <property type="entry name" value="YjgF_endoribonc"/>
    <property type="match status" value="1"/>
</dbReference>
<dbReference type="SUPFAM" id="SSF55298">
    <property type="entry name" value="YjgF-like"/>
    <property type="match status" value="1"/>
</dbReference>
<reference evidence="2 3" key="1">
    <citation type="submission" date="2014-09" db="EMBL/GenBank/DDBJ databases">
        <title>Genome sequence of Sinomonas sp. MUSC 117.</title>
        <authorList>
            <person name="Lee L.-H."/>
        </authorList>
    </citation>
    <scope>NUCLEOTIDE SEQUENCE [LARGE SCALE GENOMIC DNA]</scope>
    <source>
        <strain evidence="2 3">MUSC 117</strain>
    </source>
</reference>
<dbReference type="PANTHER" id="PTHR43760">
    <property type="entry name" value="ENDORIBONUCLEASE-RELATED"/>
    <property type="match status" value="1"/>
</dbReference>
<feature type="domain" description="Endoribonuclease L-PSP/chorismate mutase-like" evidence="1">
    <location>
        <begin position="20"/>
        <end position="147"/>
    </location>
</feature>